<keyword evidence="18" id="KW-1185">Reference proteome</keyword>
<dbReference type="InterPro" id="IPR042087">
    <property type="entry name" value="DNA_pol_B_thumb"/>
</dbReference>
<dbReference type="FunFam" id="1.10.287.690:FF:000003">
    <property type="entry name" value="DNA polymerase"/>
    <property type="match status" value="1"/>
</dbReference>
<dbReference type="PANTHER" id="PTHR45861:SF1">
    <property type="entry name" value="DNA POLYMERASE ALPHA CATALYTIC SUBUNIT"/>
    <property type="match status" value="1"/>
</dbReference>
<dbReference type="GO" id="GO:0006273">
    <property type="term" value="P:lagging strand elongation"/>
    <property type="evidence" value="ECO:0007669"/>
    <property type="project" value="TreeGrafter"/>
</dbReference>
<dbReference type="InterPro" id="IPR024647">
    <property type="entry name" value="DNA_pol_a_cat_su_N"/>
</dbReference>
<dbReference type="SMART" id="SM00486">
    <property type="entry name" value="POLBc"/>
    <property type="match status" value="1"/>
</dbReference>
<dbReference type="GO" id="GO:0003688">
    <property type="term" value="F:DNA replication origin binding"/>
    <property type="evidence" value="ECO:0007669"/>
    <property type="project" value="TreeGrafter"/>
</dbReference>
<evidence type="ECO:0000313" key="17">
    <source>
        <dbReference type="EMBL" id="CAG9863485.1"/>
    </source>
</evidence>
<keyword evidence="6" id="KW-0479">Metal-binding</keyword>
<evidence type="ECO:0000256" key="12">
    <source>
        <dbReference type="RuleBase" id="RU000442"/>
    </source>
</evidence>
<evidence type="ECO:0000259" key="13">
    <source>
        <dbReference type="Pfam" id="PF00136"/>
    </source>
</evidence>
<dbReference type="InterPro" id="IPR006133">
    <property type="entry name" value="DNA-dir_DNA_pol_B_exonuc"/>
</dbReference>
<dbReference type="Gene3D" id="1.10.287.690">
    <property type="entry name" value="Helix hairpin bin"/>
    <property type="match status" value="1"/>
</dbReference>
<dbReference type="GO" id="GO:0006272">
    <property type="term" value="P:leading strand elongation"/>
    <property type="evidence" value="ECO:0007669"/>
    <property type="project" value="TreeGrafter"/>
</dbReference>
<evidence type="ECO:0000313" key="18">
    <source>
        <dbReference type="Proteomes" id="UP001153712"/>
    </source>
</evidence>
<evidence type="ECO:0000259" key="15">
    <source>
        <dbReference type="Pfam" id="PF08996"/>
    </source>
</evidence>
<feature type="domain" description="DNA-directed DNA polymerase family B exonuclease" evidence="14">
    <location>
        <begin position="511"/>
        <end position="745"/>
    </location>
</feature>
<dbReference type="InterPro" id="IPR023211">
    <property type="entry name" value="DNA_pol_palm_dom_sf"/>
</dbReference>
<evidence type="ECO:0000256" key="2">
    <source>
        <dbReference type="ARBA" id="ARBA00005755"/>
    </source>
</evidence>
<dbReference type="EC" id="2.7.7.7" evidence="12"/>
<sequence length="1483" mass="169575">MEDSPLEGRSSKRSKTFKAKASEKFKQFKRGVKNKYEVGEVENVYEVVEEKQYIKEVMSRCDDDWIVGDSSGYIEDGRDIFDDDLDVESIAQASTKGKGVKRKHKNVSENAGKGKLQQMFSTMPTKQKTAAKVDDDEMLSEILDEIGTGTANKPTVEKPKIDQYSTLAINISAKNYMKNLSQPVKKRAVEKKVQKIQPSVPKRFENLKEKLPEPVKIQAKENEKIDPDKVIEKETMDLDKNTEEEKLDLDTSHFDDGLDETLLEEFNEDLNNTASESQITESEMIGDDFAGDFDTTQIDEIEEQINLASEQLINDIQAEVETEWQYFNNANESFKIATGSEDAESSSAIPADTPFVKVDGKNVFRFFWWDAYVDPQHQQGTVFLFGKTYCETSKKYESCCVAVKNIERTLFVLPRPFELDENGKPTDKPVTFKTVHDEFNNRILKRTGITSFKSRLITKKYAFDANIPAESEYLEVRYPASFPRILCNEDRQHDDDESTDNDDLGYGTFSKIFGIKTNFLESLFLERKIKGPCWIDVSDPEAAANPMSFCKFEVNCLKPNNLKITPFEKPVPPPPLVVATINMRNCINRASSNHEIVMLSCLVQNRYAVNKPPPEPAFQHHFCVFSCPGGQVLPLNLYDTLQNYKITKVLKTDNEKAMLNCFINNIVQIDPDLIVGHNLQGYQTAILADRLLKLNCRAFNRLGRLKKRATQAKQLERTLFLGRLVCDVKISAKELIKSRSYDLDTLCQVVLKLKENQRVDLEPEDVFKMFKTSQDLIKLISFTMQDSGYIMKMMYNLNIVPLALQITNIAGNVMSRTLMGGRSERNEFLLLHAFHEKGYILPDKVYRSNENESKGSSKKKPTYSGGLVLEPKVGFYDKLILLMDFNSLYPSIIQEYNICFTTLPVMDSDENLVLPDSNLPPGILPTEIRKLVESRRQVKSLMKKPDISKELKLQYDIRQMALKLTANSMYGCLGFGHSRFYARNLAALITQKGREILVNTKDLIEKMCLDVVYGDTDSLMINTNVLDYDQVFKVGVKIKQEVNKLYKQVELDIDGVFKYLLLLKKKKYAAVTLTKSLSGELVATKEYKGLDIVRRDWSQLSSETGKLVLEHLLSDQSSDEKIKNIYDHLATIKSDLIEGKIPIPLLVITKQLNKAPHMYTDKNSMPHVQVALRYNQKSRDHFRMGDTVPYVICTDNTGNGPMQRAYHLDELKGNPDLKIDYDYYLEQQIHPVIARICEPIEGLDAYQLAECLGANLKRVKRPKPQGGNENIQGENVVKAEVKFKNAEKFTFVCYICKHQNVVGEPLMNNIPFLETCQNPECQSKPIDYLPSVQNQLYRSIRSHITKYYKKVLTCEDPSCPNAPRRLPLKFLKKRPVCNMCCNAVMYKVYTEFHLYNQLAYYRYMFDLSKLKHKPLMDGETESGYRTLQDTVDKFMNQSEYSLINLSEVFGQLGWFGASEKVTVEQPSNGVDFNEEGVEDAYDE</sequence>
<dbReference type="SUPFAM" id="SSF90234">
    <property type="entry name" value="Zinc finger domain of DNA polymerase-alpha"/>
    <property type="match status" value="1"/>
</dbReference>
<dbReference type="InterPro" id="IPR017964">
    <property type="entry name" value="DNA-dir_DNA_pol_B_CS"/>
</dbReference>
<comment type="subcellular location">
    <subcellularLocation>
        <location evidence="1">Nucleus</location>
    </subcellularLocation>
</comment>
<dbReference type="EMBL" id="OU900099">
    <property type="protein sequence ID" value="CAG9863485.1"/>
    <property type="molecule type" value="Genomic_DNA"/>
</dbReference>
<dbReference type="InterPro" id="IPR006134">
    <property type="entry name" value="DNA-dir_DNA_pol_B_multi_dom"/>
</dbReference>
<dbReference type="Gene3D" id="1.10.3200.20">
    <property type="entry name" value="DNA Polymerase alpha, zinc finger"/>
    <property type="match status" value="1"/>
</dbReference>
<dbReference type="InterPro" id="IPR006172">
    <property type="entry name" value="DNA-dir_DNA_pol_B"/>
</dbReference>
<evidence type="ECO:0000256" key="5">
    <source>
        <dbReference type="ARBA" id="ARBA00022705"/>
    </source>
</evidence>
<keyword evidence="3 12" id="KW-0808">Transferase</keyword>
<evidence type="ECO:0000256" key="6">
    <source>
        <dbReference type="ARBA" id="ARBA00022723"/>
    </source>
</evidence>
<keyword evidence="9 12" id="KW-0239">DNA-directed DNA polymerase</keyword>
<evidence type="ECO:0000259" key="16">
    <source>
        <dbReference type="Pfam" id="PF12254"/>
    </source>
</evidence>
<accession>A0A9N9TU60</accession>
<dbReference type="CDD" id="cd05532">
    <property type="entry name" value="POLBc_alpha"/>
    <property type="match status" value="1"/>
</dbReference>
<evidence type="ECO:0000256" key="11">
    <source>
        <dbReference type="ARBA" id="ARBA00023242"/>
    </source>
</evidence>
<evidence type="ECO:0000256" key="7">
    <source>
        <dbReference type="ARBA" id="ARBA00022771"/>
    </source>
</evidence>
<dbReference type="InterPro" id="IPR012337">
    <property type="entry name" value="RNaseH-like_sf"/>
</dbReference>
<dbReference type="InterPro" id="IPR038256">
    <property type="entry name" value="Pol_alpha_znc_sf"/>
</dbReference>
<dbReference type="Gene3D" id="3.90.1600.10">
    <property type="entry name" value="Palm domain of DNA polymerase"/>
    <property type="match status" value="1"/>
</dbReference>
<evidence type="ECO:0000256" key="10">
    <source>
        <dbReference type="ARBA" id="ARBA00023125"/>
    </source>
</evidence>
<dbReference type="Pfam" id="PF00136">
    <property type="entry name" value="DNA_pol_B"/>
    <property type="match status" value="1"/>
</dbReference>
<dbReference type="Pfam" id="PF08996">
    <property type="entry name" value="zf-DNA_Pol"/>
    <property type="match status" value="1"/>
</dbReference>
<dbReference type="Proteomes" id="UP001153712">
    <property type="component" value="Chromosome 6"/>
</dbReference>
<dbReference type="GO" id="GO:1902975">
    <property type="term" value="P:mitotic DNA replication initiation"/>
    <property type="evidence" value="ECO:0007669"/>
    <property type="project" value="InterPro"/>
</dbReference>
<keyword evidence="10 12" id="KW-0238">DNA-binding</keyword>
<dbReference type="PRINTS" id="PR00106">
    <property type="entry name" value="DNAPOLB"/>
</dbReference>
<dbReference type="PANTHER" id="PTHR45861">
    <property type="entry name" value="DNA POLYMERASE ALPHA CATALYTIC SUBUNIT"/>
    <property type="match status" value="1"/>
</dbReference>
<dbReference type="GO" id="GO:0005658">
    <property type="term" value="C:alpha DNA polymerase:primase complex"/>
    <property type="evidence" value="ECO:0007669"/>
    <property type="project" value="TreeGrafter"/>
</dbReference>
<name>A0A9N9TU60_PHYSR</name>
<gene>
    <name evidence="17" type="ORF">PHYEVI_LOCUS9771</name>
</gene>
<keyword evidence="7" id="KW-0863">Zinc-finger</keyword>
<dbReference type="Gene3D" id="3.30.70.2820">
    <property type="match status" value="1"/>
</dbReference>
<dbReference type="Pfam" id="PF12254">
    <property type="entry name" value="DNA_pol_alpha_N"/>
    <property type="match status" value="1"/>
</dbReference>
<organism evidence="17 18">
    <name type="scientific">Phyllotreta striolata</name>
    <name type="common">Striped flea beetle</name>
    <name type="synonym">Crioceris striolata</name>
    <dbReference type="NCBI Taxonomy" id="444603"/>
    <lineage>
        <taxon>Eukaryota</taxon>
        <taxon>Metazoa</taxon>
        <taxon>Ecdysozoa</taxon>
        <taxon>Arthropoda</taxon>
        <taxon>Hexapoda</taxon>
        <taxon>Insecta</taxon>
        <taxon>Pterygota</taxon>
        <taxon>Neoptera</taxon>
        <taxon>Endopterygota</taxon>
        <taxon>Coleoptera</taxon>
        <taxon>Polyphaga</taxon>
        <taxon>Cucujiformia</taxon>
        <taxon>Chrysomeloidea</taxon>
        <taxon>Chrysomelidae</taxon>
        <taxon>Galerucinae</taxon>
        <taxon>Alticini</taxon>
        <taxon>Phyllotreta</taxon>
    </lineage>
</organism>
<dbReference type="Gene3D" id="1.10.132.60">
    <property type="entry name" value="DNA polymerase family B, C-terminal domain"/>
    <property type="match status" value="1"/>
</dbReference>
<dbReference type="OrthoDB" id="6755010at2759"/>
<dbReference type="Gene3D" id="3.30.420.10">
    <property type="entry name" value="Ribonuclease H-like superfamily/Ribonuclease H"/>
    <property type="match status" value="1"/>
</dbReference>
<dbReference type="GO" id="GO:0003682">
    <property type="term" value="F:chromatin binding"/>
    <property type="evidence" value="ECO:0007669"/>
    <property type="project" value="TreeGrafter"/>
</dbReference>
<evidence type="ECO:0000256" key="4">
    <source>
        <dbReference type="ARBA" id="ARBA00022695"/>
    </source>
</evidence>
<keyword evidence="8" id="KW-0862">Zinc</keyword>
<protein>
    <recommendedName>
        <fullName evidence="12">DNA polymerase</fullName>
        <ecNumber evidence="12">2.7.7.7</ecNumber>
    </recommendedName>
</protein>
<dbReference type="GO" id="GO:0003697">
    <property type="term" value="F:single-stranded DNA binding"/>
    <property type="evidence" value="ECO:0007669"/>
    <property type="project" value="TreeGrafter"/>
</dbReference>
<dbReference type="InterPro" id="IPR036397">
    <property type="entry name" value="RNaseH_sf"/>
</dbReference>
<dbReference type="SUPFAM" id="SSF53098">
    <property type="entry name" value="Ribonuclease H-like"/>
    <property type="match status" value="1"/>
</dbReference>
<feature type="domain" description="DNA-directed DNA polymerase family B multifunctional" evidence="13">
    <location>
        <begin position="813"/>
        <end position="1240"/>
    </location>
</feature>
<dbReference type="CDD" id="cd05776">
    <property type="entry name" value="DNA_polB_alpha_exo"/>
    <property type="match status" value="1"/>
</dbReference>
<dbReference type="NCBIfam" id="TIGR00592">
    <property type="entry name" value="pol2"/>
    <property type="match status" value="1"/>
</dbReference>
<feature type="domain" description="DNA polymerase alpha catalytic subunit N-terminal" evidence="16">
    <location>
        <begin position="24"/>
        <end position="82"/>
    </location>
</feature>
<dbReference type="FunFam" id="1.10.132.60:FF:000004">
    <property type="entry name" value="DNA polymerase"/>
    <property type="match status" value="1"/>
</dbReference>
<comment type="catalytic activity">
    <reaction evidence="12">
        <text>DNA(n) + a 2'-deoxyribonucleoside 5'-triphosphate = DNA(n+1) + diphosphate</text>
        <dbReference type="Rhea" id="RHEA:22508"/>
        <dbReference type="Rhea" id="RHEA-COMP:17339"/>
        <dbReference type="Rhea" id="RHEA-COMP:17340"/>
        <dbReference type="ChEBI" id="CHEBI:33019"/>
        <dbReference type="ChEBI" id="CHEBI:61560"/>
        <dbReference type="ChEBI" id="CHEBI:173112"/>
        <dbReference type="EC" id="2.7.7.7"/>
    </reaction>
</comment>
<dbReference type="GO" id="GO:0033554">
    <property type="term" value="P:cellular response to stress"/>
    <property type="evidence" value="ECO:0007669"/>
    <property type="project" value="UniProtKB-ARBA"/>
</dbReference>
<comment type="similarity">
    <text evidence="2 12">Belongs to the DNA polymerase type-B family.</text>
</comment>
<evidence type="ECO:0000259" key="14">
    <source>
        <dbReference type="Pfam" id="PF03104"/>
    </source>
</evidence>
<proteinExistence type="inferred from homology"/>
<keyword evidence="11" id="KW-0539">Nucleus</keyword>
<dbReference type="InterPro" id="IPR045846">
    <property type="entry name" value="POLBc_alpha"/>
</dbReference>
<evidence type="ECO:0000256" key="9">
    <source>
        <dbReference type="ARBA" id="ARBA00022932"/>
    </source>
</evidence>
<feature type="domain" description="Zinc finger DNA-directed DNA polymerase family B alpha" evidence="15">
    <location>
        <begin position="1278"/>
        <end position="1449"/>
    </location>
</feature>
<keyword evidence="4 12" id="KW-0548">Nucleotidyltransferase</keyword>
<dbReference type="GO" id="GO:0000166">
    <property type="term" value="F:nucleotide binding"/>
    <property type="evidence" value="ECO:0007669"/>
    <property type="project" value="InterPro"/>
</dbReference>
<dbReference type="GO" id="GO:0008270">
    <property type="term" value="F:zinc ion binding"/>
    <property type="evidence" value="ECO:0007669"/>
    <property type="project" value="UniProtKB-KW"/>
</dbReference>
<dbReference type="Pfam" id="PF03104">
    <property type="entry name" value="DNA_pol_B_exo1"/>
    <property type="match status" value="1"/>
</dbReference>
<dbReference type="SUPFAM" id="SSF56672">
    <property type="entry name" value="DNA/RNA polymerases"/>
    <property type="match status" value="1"/>
</dbReference>
<dbReference type="GO" id="GO:0003887">
    <property type="term" value="F:DNA-directed DNA polymerase activity"/>
    <property type="evidence" value="ECO:0007669"/>
    <property type="project" value="UniProtKB-KW"/>
</dbReference>
<dbReference type="InterPro" id="IPR043502">
    <property type="entry name" value="DNA/RNA_pol_sf"/>
</dbReference>
<evidence type="ECO:0000256" key="1">
    <source>
        <dbReference type="ARBA" id="ARBA00004123"/>
    </source>
</evidence>
<dbReference type="PROSITE" id="PS00116">
    <property type="entry name" value="DNA_POLYMERASE_B"/>
    <property type="match status" value="1"/>
</dbReference>
<evidence type="ECO:0000256" key="3">
    <source>
        <dbReference type="ARBA" id="ARBA00022679"/>
    </source>
</evidence>
<dbReference type="Gene3D" id="2.40.50.730">
    <property type="match status" value="1"/>
</dbReference>
<dbReference type="InterPro" id="IPR015088">
    <property type="entry name" value="Znf_DNA-dir_DNA_pol_B_alpha"/>
</dbReference>
<evidence type="ECO:0000256" key="8">
    <source>
        <dbReference type="ARBA" id="ARBA00022833"/>
    </source>
</evidence>
<keyword evidence="5 12" id="KW-0235">DNA replication</keyword>
<reference evidence="17" key="1">
    <citation type="submission" date="2022-01" db="EMBL/GenBank/DDBJ databases">
        <authorList>
            <person name="King R."/>
        </authorList>
    </citation>
    <scope>NUCLEOTIDE SEQUENCE</scope>
</reference>